<evidence type="ECO:0000256" key="1">
    <source>
        <dbReference type="SAM" id="MobiDB-lite"/>
    </source>
</evidence>
<protein>
    <submittedName>
        <fullName evidence="3">Uncharacterized protein</fullName>
    </submittedName>
</protein>
<feature type="compositionally biased region" description="Polar residues" evidence="1">
    <location>
        <begin position="1"/>
        <end position="11"/>
    </location>
</feature>
<dbReference type="AlphaFoldDB" id="A0A915K3K3"/>
<accession>A0A915K3K3</accession>
<name>A0A915K3K3_ROMCU</name>
<evidence type="ECO:0000313" key="2">
    <source>
        <dbReference type="Proteomes" id="UP000887565"/>
    </source>
</evidence>
<keyword evidence="2" id="KW-1185">Reference proteome</keyword>
<organism evidence="2 3">
    <name type="scientific">Romanomermis culicivorax</name>
    <name type="common">Nematode worm</name>
    <dbReference type="NCBI Taxonomy" id="13658"/>
    <lineage>
        <taxon>Eukaryota</taxon>
        <taxon>Metazoa</taxon>
        <taxon>Ecdysozoa</taxon>
        <taxon>Nematoda</taxon>
        <taxon>Enoplea</taxon>
        <taxon>Dorylaimia</taxon>
        <taxon>Mermithida</taxon>
        <taxon>Mermithoidea</taxon>
        <taxon>Mermithidae</taxon>
        <taxon>Romanomermis</taxon>
    </lineage>
</organism>
<feature type="region of interest" description="Disordered" evidence="1">
    <location>
        <begin position="1"/>
        <end position="74"/>
    </location>
</feature>
<evidence type="ECO:0000313" key="3">
    <source>
        <dbReference type="WBParaSite" id="nRc.2.0.1.t33365-RA"/>
    </source>
</evidence>
<feature type="compositionally biased region" description="Basic and acidic residues" evidence="1">
    <location>
        <begin position="12"/>
        <end position="74"/>
    </location>
</feature>
<dbReference type="WBParaSite" id="nRc.2.0.1.t33365-RA">
    <property type="protein sequence ID" value="nRc.2.0.1.t33365-RA"/>
    <property type="gene ID" value="nRc.2.0.1.g33365"/>
</dbReference>
<proteinExistence type="predicted"/>
<reference evidence="3" key="1">
    <citation type="submission" date="2022-11" db="UniProtKB">
        <authorList>
            <consortium name="WormBaseParasite"/>
        </authorList>
    </citation>
    <scope>IDENTIFICATION</scope>
</reference>
<sequence>MEKQAETTQYENRTEKQWDKELCDSNDKNEKEETETEGRMKGSNNCKKDTNTERKTNFAPTQEREESRQKAFCDPQAADKAELALVRMVVDQKQQNQCLSENMLAMKFLLAPISASHRVPFVATSGCILYIIQPMPSVTLADASASADGKFWAISPSLDT</sequence>
<dbReference type="Proteomes" id="UP000887565">
    <property type="component" value="Unplaced"/>
</dbReference>